<dbReference type="EMBL" id="BARU01001729">
    <property type="protein sequence ID" value="GAH20226.1"/>
    <property type="molecule type" value="Genomic_DNA"/>
</dbReference>
<gene>
    <name evidence="1" type="ORF">S03H2_04378</name>
</gene>
<protein>
    <submittedName>
        <fullName evidence="1">Uncharacterized protein</fullName>
    </submittedName>
</protein>
<proteinExistence type="predicted"/>
<accession>X1DH67</accession>
<dbReference type="AlphaFoldDB" id="X1DH67"/>
<feature type="non-terminal residue" evidence="1">
    <location>
        <position position="1"/>
    </location>
</feature>
<name>X1DH67_9ZZZZ</name>
<organism evidence="1">
    <name type="scientific">marine sediment metagenome</name>
    <dbReference type="NCBI Taxonomy" id="412755"/>
    <lineage>
        <taxon>unclassified sequences</taxon>
        <taxon>metagenomes</taxon>
        <taxon>ecological metagenomes</taxon>
    </lineage>
</organism>
<comment type="caution">
    <text evidence="1">The sequence shown here is derived from an EMBL/GenBank/DDBJ whole genome shotgun (WGS) entry which is preliminary data.</text>
</comment>
<reference evidence="1" key="1">
    <citation type="journal article" date="2014" name="Front. Microbiol.">
        <title>High frequency of phylogenetically diverse reductive dehalogenase-homologous genes in deep subseafloor sedimentary metagenomes.</title>
        <authorList>
            <person name="Kawai M."/>
            <person name="Futagami T."/>
            <person name="Toyoda A."/>
            <person name="Takaki Y."/>
            <person name="Nishi S."/>
            <person name="Hori S."/>
            <person name="Arai W."/>
            <person name="Tsubouchi T."/>
            <person name="Morono Y."/>
            <person name="Uchiyama I."/>
            <person name="Ito T."/>
            <person name="Fujiyama A."/>
            <person name="Inagaki F."/>
            <person name="Takami H."/>
        </authorList>
    </citation>
    <scope>NUCLEOTIDE SEQUENCE</scope>
    <source>
        <strain evidence="1">Expedition CK06-06</strain>
    </source>
</reference>
<sequence>PNPSKKYVETVCVAGIDLEKYEWLRLYPIRFRDLEEDKKFKKYNIIEIKVFKPSDDNRPESYKVDPDSIKIIDHLKTNDK</sequence>
<evidence type="ECO:0000313" key="1">
    <source>
        <dbReference type="EMBL" id="GAH20226.1"/>
    </source>
</evidence>